<dbReference type="Proteomes" id="UP000660745">
    <property type="component" value="Unassembled WGS sequence"/>
</dbReference>
<evidence type="ECO:0000313" key="1">
    <source>
        <dbReference type="EMBL" id="GGP13351.1"/>
    </source>
</evidence>
<name>A0A918ADH0_9ACTN</name>
<sequence length="46" mass="5065">MRRVLGVTATVLLATTAALLIPPVRRRLDVLLIRTTGTTVRTHRKG</sequence>
<organism evidence="1 2">
    <name type="scientific">Nonomuraea glycinis</name>
    <dbReference type="NCBI Taxonomy" id="2047744"/>
    <lineage>
        <taxon>Bacteria</taxon>
        <taxon>Bacillati</taxon>
        <taxon>Actinomycetota</taxon>
        <taxon>Actinomycetes</taxon>
        <taxon>Streptosporangiales</taxon>
        <taxon>Streptosporangiaceae</taxon>
        <taxon>Nonomuraea</taxon>
    </lineage>
</organism>
<gene>
    <name evidence="1" type="ORF">GCM10012278_64770</name>
</gene>
<keyword evidence="2" id="KW-1185">Reference proteome</keyword>
<accession>A0A918ADH0</accession>
<reference evidence="1" key="2">
    <citation type="submission" date="2020-09" db="EMBL/GenBank/DDBJ databases">
        <authorList>
            <person name="Sun Q."/>
            <person name="Zhou Y."/>
        </authorList>
    </citation>
    <scope>NUCLEOTIDE SEQUENCE</scope>
    <source>
        <strain evidence="1">CGMCC 4.7430</strain>
    </source>
</reference>
<dbReference type="EMBL" id="BMNK01000014">
    <property type="protein sequence ID" value="GGP13351.1"/>
    <property type="molecule type" value="Genomic_DNA"/>
</dbReference>
<comment type="caution">
    <text evidence="1">The sequence shown here is derived from an EMBL/GenBank/DDBJ whole genome shotgun (WGS) entry which is preliminary data.</text>
</comment>
<dbReference type="AlphaFoldDB" id="A0A918ADH0"/>
<reference evidence="1" key="1">
    <citation type="journal article" date="2014" name="Int. J. Syst. Evol. Microbiol.">
        <title>Complete genome sequence of Corynebacterium casei LMG S-19264T (=DSM 44701T), isolated from a smear-ripened cheese.</title>
        <authorList>
            <consortium name="US DOE Joint Genome Institute (JGI-PGF)"/>
            <person name="Walter F."/>
            <person name="Albersmeier A."/>
            <person name="Kalinowski J."/>
            <person name="Ruckert C."/>
        </authorList>
    </citation>
    <scope>NUCLEOTIDE SEQUENCE</scope>
    <source>
        <strain evidence="1">CGMCC 4.7430</strain>
    </source>
</reference>
<protein>
    <submittedName>
        <fullName evidence="1">Uncharacterized protein</fullName>
    </submittedName>
</protein>
<dbReference type="RefSeq" id="WP_189142550.1">
    <property type="nucleotide sequence ID" value="NZ_BMNK01000014.1"/>
</dbReference>
<proteinExistence type="predicted"/>
<evidence type="ECO:0000313" key="2">
    <source>
        <dbReference type="Proteomes" id="UP000660745"/>
    </source>
</evidence>